<keyword evidence="3" id="KW-1185">Reference proteome</keyword>
<accession>A0A1X7ASS5</accession>
<dbReference type="SUPFAM" id="SSF50475">
    <property type="entry name" value="FMN-binding split barrel"/>
    <property type="match status" value="1"/>
</dbReference>
<proteinExistence type="predicted"/>
<evidence type="ECO:0000259" key="1">
    <source>
        <dbReference type="Pfam" id="PF01243"/>
    </source>
</evidence>
<dbReference type="Pfam" id="PF01243">
    <property type="entry name" value="PNPOx_N"/>
    <property type="match status" value="1"/>
</dbReference>
<feature type="domain" description="Pyridoxamine 5'-phosphate oxidase N-terminal" evidence="1">
    <location>
        <begin position="9"/>
        <end position="93"/>
    </location>
</feature>
<dbReference type="Gene3D" id="2.30.110.10">
    <property type="entry name" value="Electron Transport, Fmn-binding Protein, Chain A"/>
    <property type="match status" value="1"/>
</dbReference>
<dbReference type="AlphaFoldDB" id="A0A1X7ASS5"/>
<dbReference type="Proteomes" id="UP000196573">
    <property type="component" value="Unassembled WGS sequence"/>
</dbReference>
<evidence type="ECO:0000313" key="2">
    <source>
        <dbReference type="EMBL" id="SMA50467.1"/>
    </source>
</evidence>
<dbReference type="InterPro" id="IPR012349">
    <property type="entry name" value="Split_barrel_FMN-bd"/>
</dbReference>
<sequence length="163" mass="18179">MATRLTPAQLLEQNHYCVLSTCDRFGTPWSTPLFYTYDDHWQVYWISALSSRHSRLIAENPQGSVVIYQPPGVSAEASALFLSGPVSVCTPDEVERGLELYFERTGLGVSGRAADYLGESLCRIYRMETWTAYTLGEPEWEGNLLLDKRVEVPVPGQAGRSAS</sequence>
<gene>
    <name evidence="2" type="ORF">EHSB41UT_04278</name>
</gene>
<organism evidence="2 3">
    <name type="scientific">Parendozoicomonas haliclonae</name>
    <dbReference type="NCBI Taxonomy" id="1960125"/>
    <lineage>
        <taxon>Bacteria</taxon>
        <taxon>Pseudomonadati</taxon>
        <taxon>Pseudomonadota</taxon>
        <taxon>Gammaproteobacteria</taxon>
        <taxon>Oceanospirillales</taxon>
        <taxon>Endozoicomonadaceae</taxon>
        <taxon>Parendozoicomonas</taxon>
    </lineage>
</organism>
<name>A0A1X7ASS5_9GAMM</name>
<dbReference type="InterPro" id="IPR011576">
    <property type="entry name" value="Pyridox_Oxase_N"/>
</dbReference>
<protein>
    <submittedName>
        <fullName evidence="2">Pyridoxamine 5'-phosphate oxidase</fullName>
    </submittedName>
</protein>
<reference evidence="2 3" key="1">
    <citation type="submission" date="2017-03" db="EMBL/GenBank/DDBJ databases">
        <authorList>
            <person name="Afonso C.L."/>
            <person name="Miller P.J."/>
            <person name="Scott M.A."/>
            <person name="Spackman E."/>
            <person name="Goraichik I."/>
            <person name="Dimitrov K.M."/>
            <person name="Suarez D.L."/>
            <person name="Swayne D.E."/>
        </authorList>
    </citation>
    <scope>NUCLEOTIDE SEQUENCE [LARGE SCALE GENOMIC DNA]</scope>
    <source>
        <strain evidence="2">SB41UT1</strain>
    </source>
</reference>
<evidence type="ECO:0000313" key="3">
    <source>
        <dbReference type="Proteomes" id="UP000196573"/>
    </source>
</evidence>
<dbReference type="EMBL" id="FWPT01000012">
    <property type="protein sequence ID" value="SMA50467.1"/>
    <property type="molecule type" value="Genomic_DNA"/>
</dbReference>